<dbReference type="AlphaFoldDB" id="A0A5C6W0N4"/>
<keyword evidence="2" id="KW-1133">Transmembrane helix</keyword>
<proteinExistence type="predicted"/>
<keyword evidence="2" id="KW-0472">Membrane</keyword>
<dbReference type="RefSeq" id="WP_146949657.1">
    <property type="nucleotide sequence ID" value="NZ_VOQF01000008.1"/>
</dbReference>
<dbReference type="Proteomes" id="UP000321363">
    <property type="component" value="Unassembled WGS sequence"/>
</dbReference>
<dbReference type="OrthoDB" id="2888292at2"/>
<keyword evidence="4" id="KW-1185">Reference proteome</keyword>
<feature type="region of interest" description="Disordered" evidence="1">
    <location>
        <begin position="39"/>
        <end position="58"/>
    </location>
</feature>
<reference evidence="3 4" key="1">
    <citation type="journal article" date="2005" name="Int. J. Syst. Evol. Microbiol.">
        <title>Bacillus litoralis sp. nov., isolated from a tidal flat of the Yellow Sea in Korea.</title>
        <authorList>
            <person name="Yoon J.H."/>
            <person name="Oh T.K."/>
        </authorList>
    </citation>
    <scope>NUCLEOTIDE SEQUENCE [LARGE SCALE GENOMIC DNA]</scope>
    <source>
        <strain evidence="3 4">SW-211</strain>
    </source>
</reference>
<comment type="caution">
    <text evidence="3">The sequence shown here is derived from an EMBL/GenBank/DDBJ whole genome shotgun (WGS) entry which is preliminary data.</text>
</comment>
<gene>
    <name evidence="3" type="ORF">FS935_15995</name>
</gene>
<accession>A0A5C6W0N4</accession>
<evidence type="ECO:0000256" key="1">
    <source>
        <dbReference type="SAM" id="MobiDB-lite"/>
    </source>
</evidence>
<evidence type="ECO:0000313" key="4">
    <source>
        <dbReference type="Proteomes" id="UP000321363"/>
    </source>
</evidence>
<protein>
    <submittedName>
        <fullName evidence="3">Uncharacterized protein</fullName>
    </submittedName>
</protein>
<feature type="transmembrane region" description="Helical" evidence="2">
    <location>
        <begin position="6"/>
        <end position="25"/>
    </location>
</feature>
<evidence type="ECO:0000313" key="3">
    <source>
        <dbReference type="EMBL" id="TXC89860.1"/>
    </source>
</evidence>
<dbReference type="EMBL" id="VOQF01000008">
    <property type="protein sequence ID" value="TXC89860.1"/>
    <property type="molecule type" value="Genomic_DNA"/>
</dbReference>
<organism evidence="3 4">
    <name type="scientific">Metabacillus litoralis</name>
    <dbReference type="NCBI Taxonomy" id="152268"/>
    <lineage>
        <taxon>Bacteria</taxon>
        <taxon>Bacillati</taxon>
        <taxon>Bacillota</taxon>
        <taxon>Bacilli</taxon>
        <taxon>Bacillales</taxon>
        <taxon>Bacillaceae</taxon>
        <taxon>Metabacillus</taxon>
    </lineage>
</organism>
<name>A0A5C6W0N4_9BACI</name>
<sequence>MKKKVLISVSAIVIIFISLFVVNLISNGKEEQEALNRSLSTKNVNSEATEEETLEQKKKKEYEEDVKKLVASQFEYFDSIVNGDFFYQSRISQSSDNLSDGWLTEQIKKELYERALEIHQLLPEELNENDPNSQKLMQVLITINTATSSKESQRNIYNIHKTLYELNVQLNDYELEKYNSNGKENFNPVTDWVSLFGEKEDQSVKTEAELKAELAEDSDGSDENE</sequence>
<evidence type="ECO:0000256" key="2">
    <source>
        <dbReference type="SAM" id="Phobius"/>
    </source>
</evidence>
<keyword evidence="2" id="KW-0812">Transmembrane</keyword>